<organism evidence="1 2">
    <name type="scientific">Allostreptomyces psammosilenae</name>
    <dbReference type="NCBI Taxonomy" id="1892865"/>
    <lineage>
        <taxon>Bacteria</taxon>
        <taxon>Bacillati</taxon>
        <taxon>Actinomycetota</taxon>
        <taxon>Actinomycetes</taxon>
        <taxon>Kitasatosporales</taxon>
        <taxon>Streptomycetaceae</taxon>
        <taxon>Allostreptomyces</taxon>
    </lineage>
</organism>
<reference evidence="1 2" key="1">
    <citation type="submission" date="2020-07" db="EMBL/GenBank/DDBJ databases">
        <title>Sequencing the genomes of 1000 actinobacteria strains.</title>
        <authorList>
            <person name="Klenk H.-P."/>
        </authorList>
    </citation>
    <scope>NUCLEOTIDE SEQUENCE [LARGE SCALE GENOMIC DNA]</scope>
    <source>
        <strain evidence="1 2">DSM 42178</strain>
    </source>
</reference>
<gene>
    <name evidence="1" type="ORF">FHU37_003615</name>
</gene>
<protein>
    <submittedName>
        <fullName evidence="1">Uncharacterized protein</fullName>
    </submittedName>
</protein>
<proteinExistence type="predicted"/>
<evidence type="ECO:0000313" key="2">
    <source>
        <dbReference type="Proteomes" id="UP000567795"/>
    </source>
</evidence>
<name>A0A853A8B2_9ACTN</name>
<dbReference type="RefSeq" id="WP_179815218.1">
    <property type="nucleotide sequence ID" value="NZ_JACBZD010000001.1"/>
</dbReference>
<keyword evidence="2" id="KW-1185">Reference proteome</keyword>
<accession>A0A853A8B2</accession>
<evidence type="ECO:0000313" key="1">
    <source>
        <dbReference type="EMBL" id="NYI06672.1"/>
    </source>
</evidence>
<comment type="caution">
    <text evidence="1">The sequence shown here is derived from an EMBL/GenBank/DDBJ whole genome shotgun (WGS) entry which is preliminary data.</text>
</comment>
<dbReference type="EMBL" id="JACBZD010000001">
    <property type="protein sequence ID" value="NYI06672.1"/>
    <property type="molecule type" value="Genomic_DNA"/>
</dbReference>
<sequence>MENEIGRHDWPSLQGVAGDARALGPALHALLGADGREAALDAARRVERVIDGQGLLCEASEAVASCLVHGLWSRSQHNEDLILGILSDISAGTVDDTDPECYGPVSVDRCMSEICRGFPAYVEILENGVKSESRRACIDLILMCGLRCEEMRERALHHLRSVLRLDGIEDFQALLQASLKELEGGV</sequence>
<dbReference type="Proteomes" id="UP000567795">
    <property type="component" value="Unassembled WGS sequence"/>
</dbReference>
<dbReference type="AlphaFoldDB" id="A0A853A8B2"/>